<dbReference type="InterPro" id="IPR029055">
    <property type="entry name" value="Ntn_hydrolases_N"/>
</dbReference>
<dbReference type="Gene3D" id="3.60.20.40">
    <property type="match status" value="1"/>
</dbReference>
<dbReference type="PANTHER" id="PTHR43199">
    <property type="entry name" value="GLUTATHIONE HYDROLASE"/>
    <property type="match status" value="1"/>
</dbReference>
<accession>A0A382B068</accession>
<dbReference type="PRINTS" id="PR01210">
    <property type="entry name" value="GGTRANSPTASE"/>
</dbReference>
<dbReference type="AlphaFoldDB" id="A0A382B068"/>
<dbReference type="GO" id="GO:0016740">
    <property type="term" value="F:transferase activity"/>
    <property type="evidence" value="ECO:0007669"/>
    <property type="project" value="UniProtKB-KW"/>
</dbReference>
<name>A0A382B068_9ZZZZ</name>
<organism evidence="5">
    <name type="scientific">marine metagenome</name>
    <dbReference type="NCBI Taxonomy" id="408172"/>
    <lineage>
        <taxon>unclassified sequences</taxon>
        <taxon>metagenomes</taxon>
        <taxon>ecological metagenomes</taxon>
    </lineage>
</organism>
<evidence type="ECO:0000256" key="3">
    <source>
        <dbReference type="ARBA" id="ARBA00023145"/>
    </source>
</evidence>
<dbReference type="EMBL" id="UINC01027635">
    <property type="protein sequence ID" value="SVB07206.1"/>
    <property type="molecule type" value="Genomic_DNA"/>
</dbReference>
<feature type="region of interest" description="Disordered" evidence="4">
    <location>
        <begin position="594"/>
        <end position="613"/>
    </location>
</feature>
<sequence length="613" mass="64924">MKNSSIEQKGTTMSADRRQFLKFVTSGAVTAGVLGSPAAGARVINGGDRDRGITRTGPSVVAQSSGASFLGSVQARGATPGSVTDPEERRRLIGKAVFGAKEAASGSAGMVICAHPLATRAGTDILRAGGNAADAALCASVTQCVVEPHMTGITGVLSMLYYDAATGKTSYVNGGMNAPLAPLTGWGPTATATGLGVGVPGFWAGYEASLARHGSKPSKDLCSAAISYARDGFEIHPFLWGEMFTQSPTLGITDTGREIFFPNGGLADPGELLYQKQAADTLERLAEEGNDYFYFGDFAREYSEIVQAAGGVVTLEDFERYDVRYDEPARGSYRGYELVGSPPPDNGGTHIIEILQILENVEIEKLGPPTESAETMWQMARATDLVFMEGGKQPDPASHPLPLDLITSKEYAKMRFDLLQMGLPIENPQMPPPGSCHVTTVDSAGNVATILHSCMSLPWSNGLFCAGVTIVASGAHFNRIMPKPGHRASVYVAPNMVMKDGKPVLASGSPSGSLLQNIVQNTSNMIDFGIPIHESINLPRFGKAYGASGMFPAVEVDLNENVRDAAIALGLQLQPVNQWNWGLGSFEGIWINPTTGERSGRGDPRRCAMVEAE</sequence>
<dbReference type="InterPro" id="IPR006311">
    <property type="entry name" value="TAT_signal"/>
</dbReference>
<dbReference type="InterPro" id="IPR019546">
    <property type="entry name" value="TAT_signal_bac_arc"/>
</dbReference>
<evidence type="ECO:0000256" key="1">
    <source>
        <dbReference type="ARBA" id="ARBA00022679"/>
    </source>
</evidence>
<evidence type="ECO:0000256" key="4">
    <source>
        <dbReference type="SAM" id="MobiDB-lite"/>
    </source>
</evidence>
<keyword evidence="1" id="KW-0808">Transferase</keyword>
<dbReference type="GO" id="GO:0016787">
    <property type="term" value="F:hydrolase activity"/>
    <property type="evidence" value="ECO:0007669"/>
    <property type="project" value="UniProtKB-KW"/>
</dbReference>
<dbReference type="InterPro" id="IPR043137">
    <property type="entry name" value="GGT_ssub_C"/>
</dbReference>
<evidence type="ECO:0008006" key="6">
    <source>
        <dbReference type="Google" id="ProtNLM"/>
    </source>
</evidence>
<protein>
    <recommendedName>
        <fullName evidence="6">Gamma-glutamyltransferase</fullName>
    </recommendedName>
</protein>
<evidence type="ECO:0000313" key="5">
    <source>
        <dbReference type="EMBL" id="SVB07206.1"/>
    </source>
</evidence>
<dbReference type="Pfam" id="PF01019">
    <property type="entry name" value="G_glu_transpept"/>
    <property type="match status" value="1"/>
</dbReference>
<dbReference type="InterPro" id="IPR043138">
    <property type="entry name" value="GGT_lsub"/>
</dbReference>
<feature type="region of interest" description="Disordered" evidence="4">
    <location>
        <begin position="40"/>
        <end position="60"/>
    </location>
</feature>
<dbReference type="PROSITE" id="PS51318">
    <property type="entry name" value="TAT"/>
    <property type="match status" value="1"/>
</dbReference>
<dbReference type="PANTHER" id="PTHR43199:SF1">
    <property type="entry name" value="GLUTATHIONE HYDROLASE PROENZYME"/>
    <property type="match status" value="1"/>
</dbReference>
<reference evidence="5" key="1">
    <citation type="submission" date="2018-05" db="EMBL/GenBank/DDBJ databases">
        <authorList>
            <person name="Lanie J.A."/>
            <person name="Ng W.-L."/>
            <person name="Kazmierczak K.M."/>
            <person name="Andrzejewski T.M."/>
            <person name="Davidsen T.M."/>
            <person name="Wayne K.J."/>
            <person name="Tettelin H."/>
            <person name="Glass J.I."/>
            <person name="Rusch D."/>
            <person name="Podicherti R."/>
            <person name="Tsui H.-C.T."/>
            <person name="Winkler M.E."/>
        </authorList>
    </citation>
    <scope>NUCLEOTIDE SEQUENCE</scope>
</reference>
<proteinExistence type="predicted"/>
<gene>
    <name evidence="5" type="ORF">METZ01_LOCUS160060</name>
</gene>
<evidence type="ECO:0000256" key="2">
    <source>
        <dbReference type="ARBA" id="ARBA00022801"/>
    </source>
</evidence>
<dbReference type="SUPFAM" id="SSF56235">
    <property type="entry name" value="N-terminal nucleophile aminohydrolases (Ntn hydrolases)"/>
    <property type="match status" value="1"/>
</dbReference>
<keyword evidence="2" id="KW-0378">Hydrolase</keyword>
<keyword evidence="3" id="KW-0865">Zymogen</keyword>
<feature type="compositionally biased region" description="Basic and acidic residues" evidence="4">
    <location>
        <begin position="598"/>
        <end position="613"/>
    </location>
</feature>
<dbReference type="Gene3D" id="1.10.246.130">
    <property type="match status" value="1"/>
</dbReference>
<dbReference type="InterPro" id="IPR051792">
    <property type="entry name" value="GGT_bact"/>
</dbReference>
<dbReference type="NCBIfam" id="TIGR01409">
    <property type="entry name" value="TAT_signal_seq"/>
    <property type="match status" value="1"/>
</dbReference>